<feature type="compositionally biased region" description="Low complexity" evidence="1">
    <location>
        <begin position="352"/>
        <end position="369"/>
    </location>
</feature>
<feature type="compositionally biased region" description="Polar residues" evidence="1">
    <location>
        <begin position="642"/>
        <end position="651"/>
    </location>
</feature>
<feature type="region of interest" description="Disordered" evidence="1">
    <location>
        <begin position="983"/>
        <end position="1049"/>
    </location>
</feature>
<feature type="compositionally biased region" description="Basic and acidic residues" evidence="1">
    <location>
        <begin position="1102"/>
        <end position="1115"/>
    </location>
</feature>
<feature type="region of interest" description="Disordered" evidence="1">
    <location>
        <begin position="266"/>
        <end position="543"/>
    </location>
</feature>
<feature type="region of interest" description="Disordered" evidence="1">
    <location>
        <begin position="101"/>
        <end position="237"/>
    </location>
</feature>
<feature type="compositionally biased region" description="Low complexity" evidence="1">
    <location>
        <begin position="300"/>
        <end position="316"/>
    </location>
</feature>
<feature type="compositionally biased region" description="Low complexity" evidence="1">
    <location>
        <begin position="125"/>
        <end position="136"/>
    </location>
</feature>
<protein>
    <submittedName>
        <fullName evidence="2">Uncharacterized protein</fullName>
    </submittedName>
</protein>
<feature type="compositionally biased region" description="Polar residues" evidence="1">
    <location>
        <begin position="284"/>
        <end position="299"/>
    </location>
</feature>
<organism evidence="2 3">
    <name type="scientific">Leucocoprinus leucothites</name>
    <dbReference type="NCBI Taxonomy" id="201217"/>
    <lineage>
        <taxon>Eukaryota</taxon>
        <taxon>Fungi</taxon>
        <taxon>Dikarya</taxon>
        <taxon>Basidiomycota</taxon>
        <taxon>Agaricomycotina</taxon>
        <taxon>Agaricomycetes</taxon>
        <taxon>Agaricomycetidae</taxon>
        <taxon>Agaricales</taxon>
        <taxon>Agaricineae</taxon>
        <taxon>Agaricaceae</taxon>
        <taxon>Leucocoprinus</taxon>
    </lineage>
</organism>
<feature type="compositionally biased region" description="Polar residues" evidence="1">
    <location>
        <begin position="800"/>
        <end position="814"/>
    </location>
</feature>
<proteinExistence type="predicted"/>
<evidence type="ECO:0000313" key="2">
    <source>
        <dbReference type="EMBL" id="KAF5357931.1"/>
    </source>
</evidence>
<feature type="compositionally biased region" description="Polar residues" evidence="1">
    <location>
        <begin position="59"/>
        <end position="68"/>
    </location>
</feature>
<dbReference type="EMBL" id="JAACJO010000005">
    <property type="protein sequence ID" value="KAF5357931.1"/>
    <property type="molecule type" value="Genomic_DNA"/>
</dbReference>
<feature type="compositionally biased region" description="Polar residues" evidence="1">
    <location>
        <begin position="1018"/>
        <end position="1029"/>
    </location>
</feature>
<feature type="compositionally biased region" description="Basic residues" evidence="1">
    <location>
        <begin position="333"/>
        <end position="344"/>
    </location>
</feature>
<accession>A0A8H5G481</accession>
<feature type="compositionally biased region" description="Polar residues" evidence="1">
    <location>
        <begin position="735"/>
        <end position="752"/>
    </location>
</feature>
<feature type="compositionally biased region" description="Low complexity" evidence="1">
    <location>
        <begin position="996"/>
        <end position="1011"/>
    </location>
</feature>
<feature type="compositionally biased region" description="Polar residues" evidence="1">
    <location>
        <begin position="675"/>
        <end position="695"/>
    </location>
</feature>
<feature type="compositionally biased region" description="Polar residues" evidence="1">
    <location>
        <begin position="216"/>
        <end position="227"/>
    </location>
</feature>
<evidence type="ECO:0000313" key="3">
    <source>
        <dbReference type="Proteomes" id="UP000559027"/>
    </source>
</evidence>
<feature type="compositionally biased region" description="Low complexity" evidence="1">
    <location>
        <begin position="451"/>
        <end position="461"/>
    </location>
</feature>
<feature type="compositionally biased region" description="Polar residues" evidence="1">
    <location>
        <begin position="776"/>
        <end position="785"/>
    </location>
</feature>
<keyword evidence="3" id="KW-1185">Reference proteome</keyword>
<feature type="compositionally biased region" description="Polar residues" evidence="1">
    <location>
        <begin position="1036"/>
        <end position="1047"/>
    </location>
</feature>
<feature type="compositionally biased region" description="Basic and acidic residues" evidence="1">
    <location>
        <begin position="407"/>
        <end position="417"/>
    </location>
</feature>
<feature type="compositionally biased region" description="Pro residues" evidence="1">
    <location>
        <begin position="957"/>
        <end position="966"/>
    </location>
</feature>
<feature type="compositionally biased region" description="Polar residues" evidence="1">
    <location>
        <begin position="831"/>
        <end position="856"/>
    </location>
</feature>
<feature type="region of interest" description="Disordered" evidence="1">
    <location>
        <begin position="776"/>
        <end position="969"/>
    </location>
</feature>
<reference evidence="2 3" key="1">
    <citation type="journal article" date="2020" name="ISME J.">
        <title>Uncovering the hidden diversity of litter-decomposition mechanisms in mushroom-forming fungi.</title>
        <authorList>
            <person name="Floudas D."/>
            <person name="Bentzer J."/>
            <person name="Ahren D."/>
            <person name="Johansson T."/>
            <person name="Persson P."/>
            <person name="Tunlid A."/>
        </authorList>
    </citation>
    <scope>NUCLEOTIDE SEQUENCE [LARGE SCALE GENOMIC DNA]</scope>
    <source>
        <strain evidence="2 3">CBS 146.42</strain>
    </source>
</reference>
<name>A0A8H5G481_9AGAR</name>
<feature type="region of interest" description="Disordered" evidence="1">
    <location>
        <begin position="1096"/>
        <end position="1146"/>
    </location>
</feature>
<feature type="compositionally biased region" description="Low complexity" evidence="1">
    <location>
        <begin position="178"/>
        <end position="200"/>
    </location>
</feature>
<feature type="compositionally biased region" description="Polar residues" evidence="1">
    <location>
        <begin position="934"/>
        <end position="950"/>
    </location>
</feature>
<dbReference type="OrthoDB" id="2148418at2759"/>
<dbReference type="Proteomes" id="UP000559027">
    <property type="component" value="Unassembled WGS sequence"/>
</dbReference>
<feature type="compositionally biased region" description="Polar residues" evidence="1">
    <location>
        <begin position="469"/>
        <end position="482"/>
    </location>
</feature>
<feature type="region of interest" description="Disordered" evidence="1">
    <location>
        <begin position="52"/>
        <end position="87"/>
    </location>
</feature>
<feature type="compositionally biased region" description="Polar residues" evidence="1">
    <location>
        <begin position="495"/>
        <end position="508"/>
    </location>
</feature>
<comment type="caution">
    <text evidence="2">The sequence shown here is derived from an EMBL/GenBank/DDBJ whole genome shotgun (WGS) entry which is preliminary data.</text>
</comment>
<feature type="region of interest" description="Disordered" evidence="1">
    <location>
        <begin position="590"/>
        <end position="752"/>
    </location>
</feature>
<evidence type="ECO:0000256" key="1">
    <source>
        <dbReference type="SAM" id="MobiDB-lite"/>
    </source>
</evidence>
<sequence>MLDTIIITQDALHSQTPVISDASGDDSEEDTARVYFGPFKTPEKQFTAVVAIPDPARDSVSTTPSQNLPEPSGQSPPSPTPSTSTCSDEFMDVERLVGLVEGRKETQADTRMPQEPSLPEDDEPSAVLASRLLRALDNPSPPPSPTLAIHDEMDGAEVDEEGSVSSGECEILPADLLSSPQRIAPAISSPPSISNPSSEPDLMTFDSIDDLPEPINPSTSSSNENQAPPSPFSFFDSLDACVSTSHQTTELFQGVTDTLVDVKDEFPAMNTPSPAEVTNDKQVDSTINGTSESQQHLPTSSASHGVASDAADAAGSPGVRIPTPALEDLPHTPLRRSTRPRKSATPHLLKYLSISSPSGETSSLPSTPSDVQTRKSKKGKERNIVPTGSSVAADAREQNVPQSSALKLDEKPADVKAQRRYSRSPIRREPTRELGSLSPNSADLLTQLIPSVSSATESTSSPRPDRAGQGSSSTSDYPLPSTNDDEAMPFPSSHKPVTSTPGSASGRFSSPARIPVTPRVSYIPQTPSKLRPQPFSMDDPSRTPARRIPIEQAVAEGHISPQKLSQMHTGTPASVSLFSGQALPVLNTSLKGDASPARRVFNISSTSHEATSRPESPYKYRLAEASNQQPNRAADMHRPASQKATSASQPTKLPFPLIAPAKAQSISEKDGGKASESSGLSSPAKSALKQTTSRIPRSKPYSKPKVAPAAQSAEQRSIPKVSASHTIDLSDALNGASSSRRPITTTANTSRATSVVRNDMAARTVKRVIRAVDLSKSSANKQSGPAPTLSPPDVVASPIDPSTESKAQSATATGNLKRKRLDSKVRPVASLRSTTLRQVPKPTTSTLTTGANRSTAPSSVRSSNQPSSSRQQDRPVQKPSVIKFRRVMLPGPLVPPPPVTKESEHSVFTSLPESDSSWPADGVIAGRPPDDNMVLSSPNKETTTRSPQSSPHTLFPAPSPPPPPPLVFLIDPLSPVSHVEYVPSETTNEEEALAPSARRTSQSSKQTQAQSGPDVFSTDPNTASSTTRPLQRRRPNASQSSRSNTDDVFSGMSMNALKALTANNTVRNQHYAVAMLETQIIRKEGTRPESPAVKIKTIQQRQQEEKARQREERAARRAKRHGDDSYGDEENIDAGHESPIFTSDLPGHHLENALMKHKRGAGDEEDYETPLKNIDGAVNGKRRVKWDKGLFTEVFLDEVVLGLKAPPKENVSTKGCLTPGVKTLRLDNLGNLVDLDNPFCLSQENVVVKKFVYDDDDVEVAPQPATPVVRNTRSKSKKNKT</sequence>
<gene>
    <name evidence="2" type="ORF">D9756_001590</name>
</gene>
<feature type="compositionally biased region" description="Polar residues" evidence="1">
    <location>
        <begin position="437"/>
        <end position="450"/>
    </location>
</feature>
<feature type="compositionally biased region" description="Low complexity" evidence="1">
    <location>
        <begin position="857"/>
        <end position="870"/>
    </location>
</feature>
<feature type="compositionally biased region" description="Polar residues" evidence="1">
    <location>
        <begin position="906"/>
        <end position="917"/>
    </location>
</feature>
<feature type="compositionally biased region" description="Basic and acidic residues" evidence="1">
    <location>
        <begin position="610"/>
        <end position="622"/>
    </location>
</feature>